<dbReference type="AlphaFoldDB" id="A0A4S2GXL6"/>
<comment type="caution">
    <text evidence="2">The sequence shown here is derived from an EMBL/GenBank/DDBJ whole genome shotgun (WGS) entry which is preliminary data.</text>
</comment>
<dbReference type="InterPro" id="IPR036866">
    <property type="entry name" value="RibonucZ/Hydroxyglut_hydro"/>
</dbReference>
<reference evidence="2 3" key="1">
    <citation type="journal article" date="2017" name="Int. J. Syst. Evol. Microbiol.">
        <title>Marinicauda algicola sp. nov., isolated from a marine red alga Rhodosorus marinus.</title>
        <authorList>
            <person name="Jeong S.E."/>
            <person name="Jeon S.H."/>
            <person name="Chun B.H."/>
            <person name="Kim D.W."/>
            <person name="Jeon C.O."/>
        </authorList>
    </citation>
    <scope>NUCLEOTIDE SEQUENCE [LARGE SCALE GENOMIC DNA]</scope>
    <source>
        <strain evidence="2 3">JCM 31718</strain>
    </source>
</reference>
<dbReference type="Gene3D" id="3.60.15.10">
    <property type="entry name" value="Ribonuclease Z/Hydroxyacylglutathione hydrolase-like"/>
    <property type="match status" value="1"/>
</dbReference>
<proteinExistence type="predicted"/>
<feature type="domain" description="Metallo-beta-lactamase" evidence="1">
    <location>
        <begin position="21"/>
        <end position="183"/>
    </location>
</feature>
<dbReference type="GO" id="GO:0016787">
    <property type="term" value="F:hydrolase activity"/>
    <property type="evidence" value="ECO:0007669"/>
    <property type="project" value="UniProtKB-KW"/>
</dbReference>
<gene>
    <name evidence="2" type="ORF">E5163_12835</name>
</gene>
<dbReference type="PANTHER" id="PTHR42663:SF6">
    <property type="entry name" value="HYDROLASE C777.06C-RELATED"/>
    <property type="match status" value="1"/>
</dbReference>
<dbReference type="SUPFAM" id="SSF56281">
    <property type="entry name" value="Metallo-hydrolase/oxidoreductase"/>
    <property type="match status" value="1"/>
</dbReference>
<name>A0A4S2GXL6_9PROT</name>
<protein>
    <submittedName>
        <fullName evidence="2">MBL fold metallo-hydrolase</fullName>
    </submittedName>
</protein>
<dbReference type="RefSeq" id="WP_135996631.1">
    <property type="nucleotide sequence ID" value="NZ_CP071057.1"/>
</dbReference>
<organism evidence="2 3">
    <name type="scientific">Marinicauda algicola</name>
    <dbReference type="NCBI Taxonomy" id="2029849"/>
    <lineage>
        <taxon>Bacteria</taxon>
        <taxon>Pseudomonadati</taxon>
        <taxon>Pseudomonadota</taxon>
        <taxon>Alphaproteobacteria</taxon>
        <taxon>Maricaulales</taxon>
        <taxon>Maricaulaceae</taxon>
        <taxon>Marinicauda</taxon>
    </lineage>
</organism>
<dbReference type="SMART" id="SM00849">
    <property type="entry name" value="Lactamase_B"/>
    <property type="match status" value="1"/>
</dbReference>
<keyword evidence="2" id="KW-0378">Hydrolase</keyword>
<evidence type="ECO:0000313" key="3">
    <source>
        <dbReference type="Proteomes" id="UP000308054"/>
    </source>
</evidence>
<accession>A0A4S2GXL6</accession>
<dbReference type="InterPro" id="IPR001279">
    <property type="entry name" value="Metallo-B-lactamas"/>
</dbReference>
<sequence>MKITFLGTRGYIEARNDRHRRHTATLVEYRGAKLMIDCGLDWEEEVFEIDPDLIAITHAHPDHAFGLKDTAPCPVHATQTSWDKLGAEGLARFPDAMKHVVKDREPKTVRDITFEPFEVIHSLRAPAVGYRISAGRAAIFYVPDVVNIKEREAALKGVDAYIGDGATLDSPMVRRKDCQLFGHTTIRAQLGWCGQNGVDLAVFTHCGSQIVEGDERTLKPKLKEYAQERGVSDPRIAHDGDELVL</sequence>
<dbReference type="OrthoDB" id="9803916at2"/>
<dbReference type="PANTHER" id="PTHR42663">
    <property type="entry name" value="HYDROLASE C777.06C-RELATED-RELATED"/>
    <property type="match status" value="1"/>
</dbReference>
<dbReference type="EMBL" id="SRXW01000004">
    <property type="protein sequence ID" value="TGY87804.1"/>
    <property type="molecule type" value="Genomic_DNA"/>
</dbReference>
<evidence type="ECO:0000313" key="2">
    <source>
        <dbReference type="EMBL" id="TGY87804.1"/>
    </source>
</evidence>
<keyword evidence="3" id="KW-1185">Reference proteome</keyword>
<evidence type="ECO:0000259" key="1">
    <source>
        <dbReference type="SMART" id="SM00849"/>
    </source>
</evidence>
<dbReference type="Proteomes" id="UP000308054">
    <property type="component" value="Unassembled WGS sequence"/>
</dbReference>
<dbReference type="Pfam" id="PF12706">
    <property type="entry name" value="Lactamase_B_2"/>
    <property type="match status" value="1"/>
</dbReference>